<protein>
    <submittedName>
        <fullName evidence="2">Uncharacterized protein</fullName>
    </submittedName>
</protein>
<organism evidence="2 3">
    <name type="scientific">Penicillium desertorum</name>
    <dbReference type="NCBI Taxonomy" id="1303715"/>
    <lineage>
        <taxon>Eukaryota</taxon>
        <taxon>Fungi</taxon>
        <taxon>Dikarya</taxon>
        <taxon>Ascomycota</taxon>
        <taxon>Pezizomycotina</taxon>
        <taxon>Eurotiomycetes</taxon>
        <taxon>Eurotiomycetidae</taxon>
        <taxon>Eurotiales</taxon>
        <taxon>Aspergillaceae</taxon>
        <taxon>Penicillium</taxon>
    </lineage>
</organism>
<reference evidence="2" key="2">
    <citation type="journal article" date="2023" name="IMA Fungus">
        <title>Comparative genomic study of the Penicillium genus elucidates a diverse pangenome and 15 lateral gene transfer events.</title>
        <authorList>
            <person name="Petersen C."/>
            <person name="Sorensen T."/>
            <person name="Nielsen M.R."/>
            <person name="Sondergaard T.E."/>
            <person name="Sorensen J.L."/>
            <person name="Fitzpatrick D.A."/>
            <person name="Frisvad J.C."/>
            <person name="Nielsen K.L."/>
        </authorList>
    </citation>
    <scope>NUCLEOTIDE SEQUENCE</scope>
    <source>
        <strain evidence="2">IBT 17660</strain>
    </source>
</reference>
<dbReference type="Proteomes" id="UP001147760">
    <property type="component" value="Unassembled WGS sequence"/>
</dbReference>
<dbReference type="OrthoDB" id="5350472at2759"/>
<gene>
    <name evidence="2" type="ORF">N7530_004695</name>
</gene>
<evidence type="ECO:0000256" key="1">
    <source>
        <dbReference type="SAM" id="MobiDB-lite"/>
    </source>
</evidence>
<reference evidence="2" key="1">
    <citation type="submission" date="2022-12" db="EMBL/GenBank/DDBJ databases">
        <authorList>
            <person name="Petersen C."/>
        </authorList>
    </citation>
    <scope>NUCLEOTIDE SEQUENCE</scope>
    <source>
        <strain evidence="2">IBT 17660</strain>
    </source>
</reference>
<comment type="caution">
    <text evidence="2">The sequence shown here is derived from an EMBL/GenBank/DDBJ whole genome shotgun (WGS) entry which is preliminary data.</text>
</comment>
<evidence type="ECO:0000313" key="2">
    <source>
        <dbReference type="EMBL" id="KAJ5479186.1"/>
    </source>
</evidence>
<sequence>MESPTELPTKSSTKSSIKSPIESPVEPPTKSPIASPIESPTQSVSVPPFTVPPGWTTNPPGNFFQKEWEGVDSAGQEMARDHGLGPGRPIMEDKDAYYTIFQSGEKFYLWYQMYHDVDEIASRDIHETAHALAQGGLKHLQTGPVTQVPDSGL</sequence>
<accession>A0A9W9WYP7</accession>
<keyword evidence="3" id="KW-1185">Reference proteome</keyword>
<feature type="region of interest" description="Disordered" evidence="1">
    <location>
        <begin position="1"/>
        <end position="62"/>
    </location>
</feature>
<feature type="compositionally biased region" description="Low complexity" evidence="1">
    <location>
        <begin position="8"/>
        <end position="24"/>
    </location>
</feature>
<dbReference type="AlphaFoldDB" id="A0A9W9WYP7"/>
<dbReference type="EMBL" id="JAPWDO010000003">
    <property type="protein sequence ID" value="KAJ5479186.1"/>
    <property type="molecule type" value="Genomic_DNA"/>
</dbReference>
<evidence type="ECO:0000313" key="3">
    <source>
        <dbReference type="Proteomes" id="UP001147760"/>
    </source>
</evidence>
<proteinExistence type="predicted"/>
<name>A0A9W9WYP7_9EURO</name>